<evidence type="ECO:0000313" key="2">
    <source>
        <dbReference type="Proteomes" id="UP000030645"/>
    </source>
</evidence>
<proteinExistence type="predicted"/>
<dbReference type="AlphaFoldDB" id="W9REM6"/>
<evidence type="ECO:0000313" key="1">
    <source>
        <dbReference type="EMBL" id="EXB67436.1"/>
    </source>
</evidence>
<protein>
    <submittedName>
        <fullName evidence="1">Uncharacterized protein</fullName>
    </submittedName>
</protein>
<dbReference type="EMBL" id="KE344564">
    <property type="protein sequence ID" value="EXB67436.1"/>
    <property type="molecule type" value="Genomic_DNA"/>
</dbReference>
<accession>W9REM6</accession>
<name>W9REM6_9ROSA</name>
<gene>
    <name evidence="1" type="ORF">L484_009516</name>
</gene>
<keyword evidence="2" id="KW-1185">Reference proteome</keyword>
<reference evidence="2" key="1">
    <citation type="submission" date="2013-01" db="EMBL/GenBank/DDBJ databases">
        <title>Draft Genome Sequence of a Mulberry Tree, Morus notabilis C.K. Schneid.</title>
        <authorList>
            <person name="He N."/>
            <person name="Zhao S."/>
        </authorList>
    </citation>
    <scope>NUCLEOTIDE SEQUENCE</scope>
</reference>
<dbReference type="Proteomes" id="UP000030645">
    <property type="component" value="Unassembled WGS sequence"/>
</dbReference>
<organism evidence="1 2">
    <name type="scientific">Morus notabilis</name>
    <dbReference type="NCBI Taxonomy" id="981085"/>
    <lineage>
        <taxon>Eukaryota</taxon>
        <taxon>Viridiplantae</taxon>
        <taxon>Streptophyta</taxon>
        <taxon>Embryophyta</taxon>
        <taxon>Tracheophyta</taxon>
        <taxon>Spermatophyta</taxon>
        <taxon>Magnoliopsida</taxon>
        <taxon>eudicotyledons</taxon>
        <taxon>Gunneridae</taxon>
        <taxon>Pentapetalae</taxon>
        <taxon>rosids</taxon>
        <taxon>fabids</taxon>
        <taxon>Rosales</taxon>
        <taxon>Moraceae</taxon>
        <taxon>Moreae</taxon>
        <taxon>Morus</taxon>
    </lineage>
</organism>
<sequence length="65" mass="6914">MSGRSVVRQPTRGVAPSLVVTLTDGGHDFAIIVVLWRRSRSGGDRVTCVHTAVRHEGGWVATSSA</sequence>